<dbReference type="AlphaFoldDB" id="A0A9P5Z9C2"/>
<dbReference type="SUPFAM" id="SSF81383">
    <property type="entry name" value="F-box domain"/>
    <property type="match status" value="1"/>
</dbReference>
<name>A0A9P5Z9C2_9AGAR</name>
<dbReference type="SUPFAM" id="SSF52047">
    <property type="entry name" value="RNI-like"/>
    <property type="match status" value="1"/>
</dbReference>
<organism evidence="1 2">
    <name type="scientific">Pholiota conissans</name>
    <dbReference type="NCBI Taxonomy" id="109636"/>
    <lineage>
        <taxon>Eukaryota</taxon>
        <taxon>Fungi</taxon>
        <taxon>Dikarya</taxon>
        <taxon>Basidiomycota</taxon>
        <taxon>Agaricomycotina</taxon>
        <taxon>Agaricomycetes</taxon>
        <taxon>Agaricomycetidae</taxon>
        <taxon>Agaricales</taxon>
        <taxon>Agaricineae</taxon>
        <taxon>Strophariaceae</taxon>
        <taxon>Pholiota</taxon>
    </lineage>
</organism>
<dbReference type="EMBL" id="MU155163">
    <property type="protein sequence ID" value="KAF9482600.1"/>
    <property type="molecule type" value="Genomic_DNA"/>
</dbReference>
<dbReference type="OrthoDB" id="3249214at2759"/>
<keyword evidence="2" id="KW-1185">Reference proteome</keyword>
<reference evidence="1" key="1">
    <citation type="submission" date="2020-11" db="EMBL/GenBank/DDBJ databases">
        <authorList>
            <consortium name="DOE Joint Genome Institute"/>
            <person name="Ahrendt S."/>
            <person name="Riley R."/>
            <person name="Andreopoulos W."/>
            <person name="Labutti K."/>
            <person name="Pangilinan J."/>
            <person name="Ruiz-Duenas F.J."/>
            <person name="Barrasa J.M."/>
            <person name="Sanchez-Garcia M."/>
            <person name="Camarero S."/>
            <person name="Miyauchi S."/>
            <person name="Serrano A."/>
            <person name="Linde D."/>
            <person name="Babiker R."/>
            <person name="Drula E."/>
            <person name="Ayuso-Fernandez I."/>
            <person name="Pacheco R."/>
            <person name="Padilla G."/>
            <person name="Ferreira P."/>
            <person name="Barriuso J."/>
            <person name="Kellner H."/>
            <person name="Castanera R."/>
            <person name="Alfaro M."/>
            <person name="Ramirez L."/>
            <person name="Pisabarro A.G."/>
            <person name="Kuo A."/>
            <person name="Tritt A."/>
            <person name="Lipzen A."/>
            <person name="He G."/>
            <person name="Yan M."/>
            <person name="Ng V."/>
            <person name="Cullen D."/>
            <person name="Martin F."/>
            <person name="Rosso M.-N."/>
            <person name="Henrissat B."/>
            <person name="Hibbett D."/>
            <person name="Martinez A.T."/>
            <person name="Grigoriev I.V."/>
        </authorList>
    </citation>
    <scope>NUCLEOTIDE SEQUENCE</scope>
    <source>
        <strain evidence="1">CIRM-BRFM 674</strain>
    </source>
</reference>
<evidence type="ECO:0000313" key="2">
    <source>
        <dbReference type="Proteomes" id="UP000807469"/>
    </source>
</evidence>
<accession>A0A9P5Z9C2</accession>
<comment type="caution">
    <text evidence="1">The sequence shown here is derived from an EMBL/GenBank/DDBJ whole genome shotgun (WGS) entry which is preliminary data.</text>
</comment>
<dbReference type="Gene3D" id="3.80.10.10">
    <property type="entry name" value="Ribonuclease Inhibitor"/>
    <property type="match status" value="1"/>
</dbReference>
<gene>
    <name evidence="1" type="ORF">BDN70DRAFT_408241</name>
</gene>
<sequence>MSCILLKQSGNVPPLFRLPDEILEEIVSELDQHRDLVAFALASRICATMVIPHHTQYRILRVRHTFPDMWAHLARRSDLARNIREVHICERSNTWAPDRYPVTLIDKTLDGALENAEESVRIRNICLALSHMHLLHTFTWSWENVRGQAWPTSNPGHEKSILTVISQRPQLRHVALHGKFAMFILGSQRDPESKTYPVWSLANLKSLSLRGEAWASSKNSLHLRHLLANCPDLESLEVPMEFNHLAECRLPNLKKVKLEMQAGVVDIGIDRSRSLFLENHPTIEELFWSPIGAPFIAQDALPNLKSLCTNQRFIAALEDADSGAHSIGLMTPPSTPLTTVIPISDEPIHAPPPIVRHIENLDIYGVARVALLHSKILHPDSLRRLRINSLEDPATLQEIAQTFPNIEWLSLCHPQYYNPDVYDRDAWLDVLPRFRKLEVFRGLGLWRASYNDRQKMHECILDLVEACPRLRVLDRINKYNEADEHNQIVITRNGDLVDYRYQKKPSRNPFDIMNGLFD</sequence>
<dbReference type="InterPro" id="IPR032675">
    <property type="entry name" value="LRR_dom_sf"/>
</dbReference>
<evidence type="ECO:0008006" key="3">
    <source>
        <dbReference type="Google" id="ProtNLM"/>
    </source>
</evidence>
<dbReference type="InterPro" id="IPR036047">
    <property type="entry name" value="F-box-like_dom_sf"/>
</dbReference>
<evidence type="ECO:0000313" key="1">
    <source>
        <dbReference type="EMBL" id="KAF9482600.1"/>
    </source>
</evidence>
<proteinExistence type="predicted"/>
<dbReference type="Proteomes" id="UP000807469">
    <property type="component" value="Unassembled WGS sequence"/>
</dbReference>
<protein>
    <recommendedName>
        <fullName evidence="3">F-box domain-containing protein</fullName>
    </recommendedName>
</protein>